<dbReference type="Gene3D" id="3.40.50.1110">
    <property type="entry name" value="SGNH hydrolase"/>
    <property type="match status" value="1"/>
</dbReference>
<dbReference type="RefSeq" id="XP_047764640.1">
    <property type="nucleotide sequence ID" value="XM_047909242.1"/>
</dbReference>
<dbReference type="AlphaFoldDB" id="A0A9Q8URX8"/>
<evidence type="ECO:0000259" key="2">
    <source>
        <dbReference type="Pfam" id="PF13472"/>
    </source>
</evidence>
<dbReference type="PANTHER" id="PTHR30383">
    <property type="entry name" value="THIOESTERASE 1/PROTEASE 1/LYSOPHOSPHOLIPASE L1"/>
    <property type="match status" value="1"/>
</dbReference>
<dbReference type="PANTHER" id="PTHR30383:SF5">
    <property type="entry name" value="SGNH HYDROLASE-TYPE ESTERASE DOMAIN-CONTAINING PROTEIN"/>
    <property type="match status" value="1"/>
</dbReference>
<keyword evidence="4" id="KW-1185">Reference proteome</keyword>
<reference evidence="3" key="1">
    <citation type="submission" date="2021-12" db="EMBL/GenBank/DDBJ databases">
        <authorList>
            <person name="Zaccaron A."/>
            <person name="Stergiopoulos I."/>
        </authorList>
    </citation>
    <scope>NUCLEOTIDE SEQUENCE</scope>
    <source>
        <strain evidence="3">Race5_Kim</strain>
    </source>
</reference>
<dbReference type="Proteomes" id="UP000756132">
    <property type="component" value="Chromosome 7"/>
</dbReference>
<sequence length="261" mass="27679">MMFRMGWSGMLAALASAVSTCSGARDLDRSRGSRHISRQAAIAPGIPLKVLAVGDSITQGFKSTDGNGYRLHLLGSLIDAGSQVSYVGSQRSGNMENNANDGFVGWTISEIAEGARPDFKLLPNVVLLHAGTNDMDKDPAPEPYDTAPERLASLVDEILGAIPEVTLVVAQIVQSGNPGTRDRIPAYNAAISGILNERAAKGSKILAIDMSSIGVGGSNLIDNLHPNDKRYELMAGFWFEALKQASEKGWITAPCEPSAEL</sequence>
<dbReference type="SUPFAM" id="SSF52266">
    <property type="entry name" value="SGNH hydrolase"/>
    <property type="match status" value="1"/>
</dbReference>
<gene>
    <name evidence="3" type="ORF">CLAFUR5_10094</name>
</gene>
<dbReference type="EMBL" id="CP090169">
    <property type="protein sequence ID" value="UJO20274.1"/>
    <property type="molecule type" value="Genomic_DNA"/>
</dbReference>
<dbReference type="GO" id="GO:0004622">
    <property type="term" value="F:phosphatidylcholine lysophospholipase activity"/>
    <property type="evidence" value="ECO:0007669"/>
    <property type="project" value="TreeGrafter"/>
</dbReference>
<reference evidence="3" key="2">
    <citation type="journal article" date="2022" name="Microb. Genom.">
        <title>A chromosome-scale genome assembly of the tomato pathogen Cladosporium fulvum reveals a compartmentalized genome architecture and the presence of a dispensable chromosome.</title>
        <authorList>
            <person name="Zaccaron A.Z."/>
            <person name="Chen L.H."/>
            <person name="Samaras A."/>
            <person name="Stergiopoulos I."/>
        </authorList>
    </citation>
    <scope>NUCLEOTIDE SEQUENCE</scope>
    <source>
        <strain evidence="3">Race5_Kim</strain>
    </source>
</reference>
<dbReference type="InterPro" id="IPR051532">
    <property type="entry name" value="Ester_Hydrolysis_Enzymes"/>
</dbReference>
<dbReference type="OrthoDB" id="3915838at2759"/>
<evidence type="ECO:0000256" key="1">
    <source>
        <dbReference type="SAM" id="SignalP"/>
    </source>
</evidence>
<feature type="chain" id="PRO_5040249490" evidence="1">
    <location>
        <begin position="18"/>
        <end position="261"/>
    </location>
</feature>
<dbReference type="GeneID" id="71989972"/>
<name>A0A9Q8URX8_PASFU</name>
<evidence type="ECO:0000313" key="4">
    <source>
        <dbReference type="Proteomes" id="UP000756132"/>
    </source>
</evidence>
<dbReference type="KEGG" id="ffu:CLAFUR5_10094"/>
<dbReference type="InterPro" id="IPR013830">
    <property type="entry name" value="SGNH_hydro"/>
</dbReference>
<feature type="domain" description="SGNH hydrolase-type esterase" evidence="2">
    <location>
        <begin position="52"/>
        <end position="232"/>
    </location>
</feature>
<dbReference type="InterPro" id="IPR036514">
    <property type="entry name" value="SGNH_hydro_sf"/>
</dbReference>
<dbReference type="Pfam" id="PF13472">
    <property type="entry name" value="Lipase_GDSL_2"/>
    <property type="match status" value="1"/>
</dbReference>
<protein>
    <submittedName>
        <fullName evidence="3">Multidomain esterase</fullName>
    </submittedName>
</protein>
<keyword evidence="1" id="KW-0732">Signal</keyword>
<feature type="signal peptide" evidence="1">
    <location>
        <begin position="1"/>
        <end position="17"/>
    </location>
</feature>
<dbReference type="CDD" id="cd01833">
    <property type="entry name" value="XynB_like"/>
    <property type="match status" value="1"/>
</dbReference>
<proteinExistence type="predicted"/>
<evidence type="ECO:0000313" key="3">
    <source>
        <dbReference type="EMBL" id="UJO20274.1"/>
    </source>
</evidence>
<organism evidence="3 4">
    <name type="scientific">Passalora fulva</name>
    <name type="common">Tomato leaf mold</name>
    <name type="synonym">Cladosporium fulvum</name>
    <dbReference type="NCBI Taxonomy" id="5499"/>
    <lineage>
        <taxon>Eukaryota</taxon>
        <taxon>Fungi</taxon>
        <taxon>Dikarya</taxon>
        <taxon>Ascomycota</taxon>
        <taxon>Pezizomycotina</taxon>
        <taxon>Dothideomycetes</taxon>
        <taxon>Dothideomycetidae</taxon>
        <taxon>Mycosphaerellales</taxon>
        <taxon>Mycosphaerellaceae</taxon>
        <taxon>Fulvia</taxon>
    </lineage>
</organism>
<accession>A0A9Q8URX8</accession>